<comment type="subcellular location">
    <subcellularLocation>
        <location evidence="4">Cell outer membrane</location>
    </subcellularLocation>
</comment>
<evidence type="ECO:0000256" key="5">
    <source>
        <dbReference type="SAM" id="MobiDB-lite"/>
    </source>
</evidence>
<comment type="function">
    <text evidence="4">Involved in the assembly of lipopolysaccharide (LPS) at the surface of the outer membrane.</text>
</comment>
<dbReference type="HAMAP" id="MF_01411">
    <property type="entry name" value="LPS_assembly_LptD"/>
    <property type="match status" value="1"/>
</dbReference>
<evidence type="ECO:0000256" key="2">
    <source>
        <dbReference type="ARBA" id="ARBA00023136"/>
    </source>
</evidence>
<dbReference type="Gene3D" id="2.60.450.10">
    <property type="entry name" value="Lipopolysaccharide (LPS) transport protein A like domain"/>
    <property type="match status" value="1"/>
</dbReference>
<dbReference type="InterPro" id="IPR007543">
    <property type="entry name" value="LptD_C"/>
</dbReference>
<dbReference type="Proteomes" id="UP001163831">
    <property type="component" value="Chromosome"/>
</dbReference>
<gene>
    <name evidence="4 8" type="primary">lptD</name>
    <name evidence="8" type="ORF">N5W20_05670</name>
</gene>
<accession>A0ABY6GGI2</accession>
<dbReference type="EMBL" id="CP107052">
    <property type="protein sequence ID" value="UYH50615.1"/>
    <property type="molecule type" value="Genomic_DNA"/>
</dbReference>
<name>A0ABY6GGI2_9PROT</name>
<keyword evidence="9" id="KW-1185">Reference proteome</keyword>
<feature type="domain" description="Organic solvent tolerance-like N-terminal" evidence="6">
    <location>
        <begin position="65"/>
        <end position="141"/>
    </location>
</feature>
<comment type="subunit">
    <text evidence="4">Component of the lipopolysaccharide transport and assembly complex.</text>
</comment>
<protein>
    <recommendedName>
        <fullName evidence="4">LPS-assembly protein LptD</fullName>
    </recommendedName>
</protein>
<reference evidence="8" key="1">
    <citation type="submission" date="2022-10" db="EMBL/GenBank/DDBJ databases">
        <title>Candidatus Kirkpatrella diaphorinas gen. nov., sp. nov., an uncultured endosymbiont identified in a population of Diaphorina citri from Hawaii.</title>
        <authorList>
            <person name="Henry E.M."/>
            <person name="Carlson C.R."/>
            <person name="Kuo Y.-W."/>
        </authorList>
    </citation>
    <scope>NUCLEOTIDE SEQUENCE</scope>
    <source>
        <strain evidence="8">CADCRV1</strain>
    </source>
</reference>
<evidence type="ECO:0000256" key="4">
    <source>
        <dbReference type="HAMAP-Rule" id="MF_01411"/>
    </source>
</evidence>
<dbReference type="InterPro" id="IPR020889">
    <property type="entry name" value="LipoPS_assembly_LptD"/>
</dbReference>
<dbReference type="PANTHER" id="PTHR30189">
    <property type="entry name" value="LPS-ASSEMBLY PROTEIN"/>
    <property type="match status" value="1"/>
</dbReference>
<dbReference type="RefSeq" id="WP_319806201.1">
    <property type="nucleotide sequence ID" value="NZ_CP107052.1"/>
</dbReference>
<dbReference type="InterPro" id="IPR005653">
    <property type="entry name" value="OstA-like_N"/>
</dbReference>
<dbReference type="PANTHER" id="PTHR30189:SF1">
    <property type="entry name" value="LPS-ASSEMBLY PROTEIN LPTD"/>
    <property type="match status" value="1"/>
</dbReference>
<comment type="similarity">
    <text evidence="4">Belongs to the LptD family.</text>
</comment>
<keyword evidence="2 4" id="KW-0472">Membrane</keyword>
<feature type="region of interest" description="Disordered" evidence="5">
    <location>
        <begin position="30"/>
        <end position="54"/>
    </location>
</feature>
<evidence type="ECO:0000313" key="8">
    <source>
        <dbReference type="EMBL" id="UYH50615.1"/>
    </source>
</evidence>
<evidence type="ECO:0000259" key="7">
    <source>
        <dbReference type="Pfam" id="PF04453"/>
    </source>
</evidence>
<dbReference type="Pfam" id="PF04453">
    <property type="entry name" value="LptD"/>
    <property type="match status" value="1"/>
</dbReference>
<evidence type="ECO:0000259" key="6">
    <source>
        <dbReference type="Pfam" id="PF03968"/>
    </source>
</evidence>
<organism evidence="8 9">
    <name type="scientific">Candidatus Kirkpatrickella diaphorinae</name>
    <dbReference type="NCBI Taxonomy" id="2984322"/>
    <lineage>
        <taxon>Bacteria</taxon>
        <taxon>Pseudomonadati</taxon>
        <taxon>Pseudomonadota</taxon>
        <taxon>Alphaproteobacteria</taxon>
        <taxon>Acetobacterales</taxon>
        <taxon>Acetobacteraceae</taxon>
        <taxon>Candidatus Kirkpatrickella</taxon>
    </lineage>
</organism>
<dbReference type="Pfam" id="PF03968">
    <property type="entry name" value="LptD_N"/>
    <property type="match status" value="1"/>
</dbReference>
<evidence type="ECO:0000256" key="3">
    <source>
        <dbReference type="ARBA" id="ARBA00023237"/>
    </source>
</evidence>
<dbReference type="InterPro" id="IPR050218">
    <property type="entry name" value="LptD"/>
</dbReference>
<keyword evidence="3 4" id="KW-0998">Cell outer membrane</keyword>
<proteinExistence type="inferred from homology"/>
<keyword evidence="1 4" id="KW-0732">Signal</keyword>
<evidence type="ECO:0000313" key="9">
    <source>
        <dbReference type="Proteomes" id="UP001163831"/>
    </source>
</evidence>
<comment type="caution">
    <text evidence="4">Lacks conserved residue(s) required for the propagation of feature annotation.</text>
</comment>
<evidence type="ECO:0000256" key="1">
    <source>
        <dbReference type="ARBA" id="ARBA00022729"/>
    </source>
</evidence>
<feature type="domain" description="LptD C-terminal" evidence="7">
    <location>
        <begin position="321"/>
        <end position="690"/>
    </location>
</feature>
<sequence>MAGKRRRNGHRRRNLAAVALLGGVGLTTHDSAKAGGMRREPGPKVNIGKTSSSSEPVTYLADHESYTKDGVATWSGNVQVWQGDQAMRADKIVYDRNSGIMRAMGHIAMIEPDNSTIFTNTLELSNGMHNAIARGIYIRMQDNAKIAANGMRRTDSRINDLSKVIYTACKTCEKNPDKPPFWQIRAYDAKQDSEHKRIEFSHAYLQFFGVPVFYFPLFSMTDPTVKRQSGFLMPGISPHDRYLGTYATIPYYWVINDSQDMTVQALVSTRTGPQISAQYRNNLRFGKIRFTGGVADATRHNTSFLNFLDNRTESTSTTGIQGYARGKVDFVINRNWRAGANVNVASSANYMRDYRITGYGNEVLASDGFVEGFGVGSWARLDAQLYQGLNQGVIQNAQLPFVLPRFSYGFQAQRDPLGGVFSLNTTDFVVYRPEGVNTDRAQIRLNWDRPFHNALGQEWLFTLRLDAAGYQASHYRQQPLYAPIGGTHTSGQFLPTAALKVSWPFMRSFAHGAGVQIIEPIAQIIASPTRFYKPTSLIPNEDSFQYEFTDSTLFSLNRYNGTDRLDSGVRGNIGLHGNWTWHGHVIDFLVGESIQRSIDPYRSPYDGLGHHLSSPVGRIRLSPNRFVDLTVRGRYNPYGKPFDYGEALLNTGVNHFHVNAGYIYEPITPYYLYQQNYRFNQVSRAYSTPISEITAGVNGDYGHYHASVYGRRSLSRKEFVSIGGDVGYANDCFGLDVMFIKQYTFIGGQQRNTTVLFNFTLKTIGTFGING</sequence>